<evidence type="ECO:0000256" key="1">
    <source>
        <dbReference type="ARBA" id="ARBA00005771"/>
    </source>
</evidence>
<reference evidence="5" key="1">
    <citation type="submission" date="2021-01" db="EMBL/GenBank/DDBJ databases">
        <authorList>
            <person name="Corre E."/>
            <person name="Pelletier E."/>
            <person name="Niang G."/>
            <person name="Scheremetjew M."/>
            <person name="Finn R."/>
            <person name="Kale V."/>
            <person name="Holt S."/>
            <person name="Cochrane G."/>
            <person name="Meng A."/>
            <person name="Brown T."/>
            <person name="Cohen L."/>
        </authorList>
    </citation>
    <scope>NUCLEOTIDE SEQUENCE</scope>
    <source>
        <strain evidence="5">LB1974</strain>
    </source>
</reference>
<organism evidence="5">
    <name type="scientific">Oxyrrhis marina</name>
    <name type="common">Dinoflagellate</name>
    <dbReference type="NCBI Taxonomy" id="2969"/>
    <lineage>
        <taxon>Eukaryota</taxon>
        <taxon>Sar</taxon>
        <taxon>Alveolata</taxon>
        <taxon>Dinophyceae</taxon>
        <taxon>Oxyrrhinales</taxon>
        <taxon>Oxyrrhinaceae</taxon>
        <taxon>Oxyrrhis</taxon>
    </lineage>
</organism>
<keyword evidence="2" id="KW-0808">Transferase</keyword>
<evidence type="ECO:0000259" key="4">
    <source>
        <dbReference type="Pfam" id="PF00685"/>
    </source>
</evidence>
<evidence type="ECO:0000256" key="2">
    <source>
        <dbReference type="ARBA" id="ARBA00022679"/>
    </source>
</evidence>
<dbReference type="InterPro" id="IPR000863">
    <property type="entry name" value="Sulfotransferase_dom"/>
</dbReference>
<dbReference type="SUPFAM" id="SSF52540">
    <property type="entry name" value="P-loop containing nucleoside triphosphate hydrolases"/>
    <property type="match status" value="1"/>
</dbReference>
<protein>
    <recommendedName>
        <fullName evidence="4">Sulfotransferase domain-containing protein</fullName>
    </recommendedName>
</protein>
<feature type="chain" id="PRO_5031068678" description="Sulfotransferase domain-containing protein" evidence="3">
    <location>
        <begin position="23"/>
        <end position="361"/>
    </location>
</feature>
<feature type="domain" description="Sulfotransferase" evidence="4">
    <location>
        <begin position="67"/>
        <end position="286"/>
    </location>
</feature>
<sequence>MTPVRLFGALVLGLTVTMGVIGKTKPEVFLQLPMGFIPWAMTGNPMPPFFDTTPFEDGEFRSWARDGDLIVSAGAKSGTNWMLYCAHQIRSKGRGNFTDVLLDTPWVELVVQPGQQWAEIKEKMNSTILPDGSNVKDYWDHPSFPFRIFKSHVAPPVAPVTKHKKVKYLAMSRNGMDVVRSFYPFFAAHRPEFKARWGGFPPTYSDPMACLKDFLPGGTLEALYFGYVKAWWPHRHDPNVLLLHYSDAKADLAGTVTKLAEFVGVDLDAAEHAEVTRKCDFEHMKTIADKFDYVQWAGAGDKMLCGKDGCPGVDGLLIRSGQNGEGAAFFSDEMKRLWEAAVQSELKDPDLRRWAAEGGGY</sequence>
<accession>A0A7S4GKS6</accession>
<comment type="similarity">
    <text evidence="1">Belongs to the sulfotransferase 1 family.</text>
</comment>
<gene>
    <name evidence="5" type="ORF">OMAR00294_LOCUS154</name>
</gene>
<dbReference type="InterPro" id="IPR027417">
    <property type="entry name" value="P-loop_NTPase"/>
</dbReference>
<dbReference type="AlphaFoldDB" id="A0A7S4GKS6"/>
<feature type="signal peptide" evidence="3">
    <location>
        <begin position="1"/>
        <end position="22"/>
    </location>
</feature>
<evidence type="ECO:0000256" key="3">
    <source>
        <dbReference type="SAM" id="SignalP"/>
    </source>
</evidence>
<evidence type="ECO:0000313" key="5">
    <source>
        <dbReference type="EMBL" id="CAE0839904.1"/>
    </source>
</evidence>
<dbReference type="GO" id="GO:0008146">
    <property type="term" value="F:sulfotransferase activity"/>
    <property type="evidence" value="ECO:0007669"/>
    <property type="project" value="InterPro"/>
</dbReference>
<name>A0A7S4GKS6_OXYMA</name>
<dbReference type="Gene3D" id="3.40.50.300">
    <property type="entry name" value="P-loop containing nucleotide triphosphate hydrolases"/>
    <property type="match status" value="1"/>
</dbReference>
<dbReference type="EMBL" id="HBJB01000176">
    <property type="protein sequence ID" value="CAE0839904.1"/>
    <property type="molecule type" value="Transcribed_RNA"/>
</dbReference>
<proteinExistence type="inferred from homology"/>
<dbReference type="Pfam" id="PF00685">
    <property type="entry name" value="Sulfotransfer_1"/>
    <property type="match status" value="1"/>
</dbReference>
<keyword evidence="3" id="KW-0732">Signal</keyword>
<dbReference type="PANTHER" id="PTHR11783">
    <property type="entry name" value="SULFOTRANSFERASE SULT"/>
    <property type="match status" value="1"/>
</dbReference>